<accession>A0A1H7D8V5</accession>
<dbReference type="PANTHER" id="PTHR30146:SF151">
    <property type="entry name" value="HTH-TYPE TRANSCRIPTIONAL REPRESSOR CYTR"/>
    <property type="match status" value="1"/>
</dbReference>
<dbReference type="EMBL" id="FNYD01000010">
    <property type="protein sequence ID" value="SEJ98221.1"/>
    <property type="molecule type" value="Genomic_DNA"/>
</dbReference>
<dbReference type="Gene3D" id="1.10.260.40">
    <property type="entry name" value="lambda repressor-like DNA-binding domains"/>
    <property type="match status" value="1"/>
</dbReference>
<dbReference type="GO" id="GO:0003700">
    <property type="term" value="F:DNA-binding transcription factor activity"/>
    <property type="evidence" value="ECO:0007669"/>
    <property type="project" value="TreeGrafter"/>
</dbReference>
<keyword evidence="7" id="KW-1185">Reference proteome</keyword>
<dbReference type="Pfam" id="PF00356">
    <property type="entry name" value="LacI"/>
    <property type="match status" value="1"/>
</dbReference>
<protein>
    <submittedName>
        <fullName evidence="6">Transcriptional regulator, LacI family</fullName>
    </submittedName>
</protein>
<evidence type="ECO:0000313" key="6">
    <source>
        <dbReference type="EMBL" id="SEJ98221.1"/>
    </source>
</evidence>
<reference evidence="6 7" key="1">
    <citation type="submission" date="2016-10" db="EMBL/GenBank/DDBJ databases">
        <authorList>
            <person name="de Groot N.N."/>
        </authorList>
    </citation>
    <scope>NUCLEOTIDE SEQUENCE [LARGE SCALE GENOMIC DNA]</scope>
    <source>
        <strain evidence="6 7">DSM 29340</strain>
    </source>
</reference>
<dbReference type="RefSeq" id="WP_092369565.1">
    <property type="nucleotide sequence ID" value="NZ_BMGV01000010.1"/>
</dbReference>
<dbReference type="PROSITE" id="PS50932">
    <property type="entry name" value="HTH_LACI_2"/>
    <property type="match status" value="1"/>
</dbReference>
<evidence type="ECO:0000313" key="7">
    <source>
        <dbReference type="Proteomes" id="UP000199379"/>
    </source>
</evidence>
<dbReference type="PANTHER" id="PTHR30146">
    <property type="entry name" value="LACI-RELATED TRANSCRIPTIONAL REPRESSOR"/>
    <property type="match status" value="1"/>
</dbReference>
<dbReference type="OrthoDB" id="60111at2"/>
<sequence length="341" mass="36382">MIQKSATIHDVARAAKVSTATVSRVLSSPALVSEATREAVLEAIRHTGYRVNQAARNLRMRRAGAVLILVPNLGKPFYSGILAGISEGFAGSEFAVLITDTESDPIGDTALAGYFQDGRIDGAILLDGGLSQAALRHCVDQGVGDRIAFLCEWVEGWGFPVIASDNAEGARLAVRHLHDLGHRKIAHVTGPEGNVLTATRRAGMLSERARLGLPARPEWIVRGDFSIESGHEAAQRILAMEDRPTAVFCSADMVAFGLIAGLMAAGVRVPEDISVVGFDDIEMSGFFIPALTTIRQDRHRLGNRAAGVLLANLRQPGSRTESEDLMPVELVVRGSTAPPPP</sequence>
<evidence type="ECO:0000256" key="2">
    <source>
        <dbReference type="ARBA" id="ARBA00023015"/>
    </source>
</evidence>
<evidence type="ECO:0000256" key="3">
    <source>
        <dbReference type="ARBA" id="ARBA00023125"/>
    </source>
</evidence>
<keyword evidence="1" id="KW-0678">Repressor</keyword>
<dbReference type="SMART" id="SM00354">
    <property type="entry name" value="HTH_LACI"/>
    <property type="match status" value="1"/>
</dbReference>
<evidence type="ECO:0000256" key="4">
    <source>
        <dbReference type="ARBA" id="ARBA00023163"/>
    </source>
</evidence>
<dbReference type="GO" id="GO:0000976">
    <property type="term" value="F:transcription cis-regulatory region binding"/>
    <property type="evidence" value="ECO:0007669"/>
    <property type="project" value="TreeGrafter"/>
</dbReference>
<dbReference type="Pfam" id="PF13377">
    <property type="entry name" value="Peripla_BP_3"/>
    <property type="match status" value="1"/>
</dbReference>
<dbReference type="STRING" id="1227549.SAMN05444007_11078"/>
<dbReference type="Gene3D" id="3.40.50.2300">
    <property type="match status" value="2"/>
</dbReference>
<dbReference type="InterPro" id="IPR000843">
    <property type="entry name" value="HTH_LacI"/>
</dbReference>
<evidence type="ECO:0000259" key="5">
    <source>
        <dbReference type="PROSITE" id="PS50932"/>
    </source>
</evidence>
<keyword evidence="3" id="KW-0238">DNA-binding</keyword>
<dbReference type="AlphaFoldDB" id="A0A1H7D8V5"/>
<proteinExistence type="predicted"/>
<dbReference type="SUPFAM" id="SSF47413">
    <property type="entry name" value="lambda repressor-like DNA-binding domains"/>
    <property type="match status" value="1"/>
</dbReference>
<dbReference type="CDD" id="cd01392">
    <property type="entry name" value="HTH_LacI"/>
    <property type="match status" value="1"/>
</dbReference>
<keyword evidence="4" id="KW-0804">Transcription</keyword>
<dbReference type="CDD" id="cd06284">
    <property type="entry name" value="PBP1_LacI-like"/>
    <property type="match status" value="1"/>
</dbReference>
<dbReference type="InterPro" id="IPR010982">
    <property type="entry name" value="Lambda_DNA-bd_dom_sf"/>
</dbReference>
<organism evidence="6 7">
    <name type="scientific">Cribrihabitans marinus</name>
    <dbReference type="NCBI Taxonomy" id="1227549"/>
    <lineage>
        <taxon>Bacteria</taxon>
        <taxon>Pseudomonadati</taxon>
        <taxon>Pseudomonadota</taxon>
        <taxon>Alphaproteobacteria</taxon>
        <taxon>Rhodobacterales</taxon>
        <taxon>Paracoccaceae</taxon>
        <taxon>Cribrihabitans</taxon>
    </lineage>
</organism>
<gene>
    <name evidence="6" type="ORF">SAMN05444007_11078</name>
</gene>
<dbReference type="SUPFAM" id="SSF53822">
    <property type="entry name" value="Periplasmic binding protein-like I"/>
    <property type="match status" value="1"/>
</dbReference>
<dbReference type="PROSITE" id="PS00356">
    <property type="entry name" value="HTH_LACI_1"/>
    <property type="match status" value="1"/>
</dbReference>
<name>A0A1H7D8V5_9RHOB</name>
<feature type="domain" description="HTH lacI-type" evidence="5">
    <location>
        <begin position="6"/>
        <end position="60"/>
    </location>
</feature>
<dbReference type="InterPro" id="IPR028082">
    <property type="entry name" value="Peripla_BP_I"/>
</dbReference>
<dbReference type="InterPro" id="IPR046335">
    <property type="entry name" value="LacI/GalR-like_sensor"/>
</dbReference>
<keyword evidence="2" id="KW-0805">Transcription regulation</keyword>
<evidence type="ECO:0000256" key="1">
    <source>
        <dbReference type="ARBA" id="ARBA00022491"/>
    </source>
</evidence>
<dbReference type="Proteomes" id="UP000199379">
    <property type="component" value="Unassembled WGS sequence"/>
</dbReference>